<protein>
    <submittedName>
        <fullName evidence="2">Uncharacterized protein</fullName>
    </submittedName>
</protein>
<dbReference type="RefSeq" id="WP_152153606.1">
    <property type="nucleotide sequence ID" value="NZ_WELC01000019.1"/>
</dbReference>
<accession>A0A7V7YEH0</accession>
<dbReference type="Proteomes" id="UP000449004">
    <property type="component" value="Unassembled WGS sequence"/>
</dbReference>
<proteinExistence type="predicted"/>
<organism evidence="2 3">
    <name type="scientific">Stenotrophomonas rhizophila</name>
    <dbReference type="NCBI Taxonomy" id="216778"/>
    <lineage>
        <taxon>Bacteria</taxon>
        <taxon>Pseudomonadati</taxon>
        <taxon>Pseudomonadota</taxon>
        <taxon>Gammaproteobacteria</taxon>
        <taxon>Lysobacterales</taxon>
        <taxon>Lysobacteraceae</taxon>
        <taxon>Stenotrophomonas</taxon>
    </lineage>
</organism>
<gene>
    <name evidence="2" type="ORF">F9K92_14100</name>
</gene>
<name>A0A7V7YEH0_9GAMM</name>
<dbReference type="EMBL" id="WELC01000019">
    <property type="protein sequence ID" value="KAB7629239.1"/>
    <property type="molecule type" value="Genomic_DNA"/>
</dbReference>
<dbReference type="AlphaFoldDB" id="A0A7V7YEH0"/>
<evidence type="ECO:0000313" key="2">
    <source>
        <dbReference type="EMBL" id="KAB7629239.1"/>
    </source>
</evidence>
<sequence length="326" mass="35384">MNWQAELEAWIAAPSFGNLSSKELAMRMLIRVILCLCIYSGAHQAASAQQLVVCSNCTQPYEYESAAEIAHGPRRGWENYLVVNPNTSKGMFASVVYVPPGEVPMHLGRVLPRADDDPGQWIVVVPKSRKPSSTHSTMQGTGDFSTSSSGLHRGQQLQLDAIVSMSKEWVFVKPQNNSGYFNSFNDALQNMAAVDSVIRIGHTTTNPAWVNGQINGNLVTSLFRALESFFGRGIGGCLLMDNGDVACWQINVLAPGAARLIEGTSKDAEGNELPASGGLPNGSGTEVNVHPNTPNPGYVSYDWGQYQYRCGHVNGKLSHCEWIAPR</sequence>
<evidence type="ECO:0000256" key="1">
    <source>
        <dbReference type="SAM" id="MobiDB-lite"/>
    </source>
</evidence>
<feature type="compositionally biased region" description="Polar residues" evidence="1">
    <location>
        <begin position="133"/>
        <end position="151"/>
    </location>
</feature>
<reference evidence="2 3" key="1">
    <citation type="submission" date="2019-10" db="EMBL/GenBank/DDBJ databases">
        <title>Halotolerant bacteria associated to Saharan-endemic halophytes Stipa tenacissima L. and Atriplex halimus L mitigate salt stress and promote growth of tomato plants.</title>
        <authorList>
            <person name="Dif G."/>
        </authorList>
    </citation>
    <scope>NUCLEOTIDE SEQUENCE [LARGE SCALE GENOMIC DNA]</scope>
    <source>
        <strain evidence="2 3">IS26</strain>
    </source>
</reference>
<feature type="region of interest" description="Disordered" evidence="1">
    <location>
        <begin position="130"/>
        <end position="151"/>
    </location>
</feature>
<evidence type="ECO:0000313" key="3">
    <source>
        <dbReference type="Proteomes" id="UP000449004"/>
    </source>
</evidence>
<comment type="caution">
    <text evidence="2">The sequence shown here is derived from an EMBL/GenBank/DDBJ whole genome shotgun (WGS) entry which is preliminary data.</text>
</comment>